<evidence type="ECO:0000313" key="4">
    <source>
        <dbReference type="Proteomes" id="UP001269819"/>
    </source>
</evidence>
<dbReference type="SUPFAM" id="SSF51556">
    <property type="entry name" value="Metallo-dependent hydrolases"/>
    <property type="match status" value="1"/>
</dbReference>
<evidence type="ECO:0000256" key="2">
    <source>
        <dbReference type="ARBA" id="ARBA00022801"/>
    </source>
</evidence>
<proteinExistence type="inferred from homology"/>
<evidence type="ECO:0000256" key="1">
    <source>
        <dbReference type="ARBA" id="ARBA00009275"/>
    </source>
</evidence>
<dbReference type="Gene3D" id="3.20.20.140">
    <property type="entry name" value="Metal-dependent hydrolases"/>
    <property type="match status" value="1"/>
</dbReference>
<dbReference type="InterPro" id="IPR018228">
    <property type="entry name" value="DNase_TatD-rel_CS"/>
</dbReference>
<keyword evidence="2 3" id="KW-0378">Hydrolase</keyword>
<organism evidence="3 4">
    <name type="scientific">Marinobacter xestospongiae</name>
    <dbReference type="NCBI Taxonomy" id="994319"/>
    <lineage>
        <taxon>Bacteria</taxon>
        <taxon>Pseudomonadati</taxon>
        <taxon>Pseudomonadota</taxon>
        <taxon>Gammaproteobacteria</taxon>
        <taxon>Pseudomonadales</taxon>
        <taxon>Marinobacteraceae</taxon>
        <taxon>Marinobacter</taxon>
    </lineage>
</organism>
<evidence type="ECO:0000313" key="3">
    <source>
        <dbReference type="EMBL" id="MDV2077532.1"/>
    </source>
</evidence>
<comment type="similarity">
    <text evidence="1">Belongs to the metallo-dependent hydrolases superfamily. TatD-type hydrolase family.</text>
</comment>
<dbReference type="PANTHER" id="PTHR46124:SF3">
    <property type="entry name" value="HYDROLASE"/>
    <property type="match status" value="1"/>
</dbReference>
<dbReference type="GO" id="GO:0016787">
    <property type="term" value="F:hydrolase activity"/>
    <property type="evidence" value="ECO:0007669"/>
    <property type="project" value="UniProtKB-KW"/>
</dbReference>
<dbReference type="Proteomes" id="UP001269819">
    <property type="component" value="Unassembled WGS sequence"/>
</dbReference>
<dbReference type="EMBL" id="JAWIIJ010000001">
    <property type="protein sequence ID" value="MDV2077532.1"/>
    <property type="molecule type" value="Genomic_DNA"/>
</dbReference>
<dbReference type="EC" id="3.1.-.-" evidence="3"/>
<dbReference type="PROSITE" id="PS01091">
    <property type="entry name" value="TATD_3"/>
    <property type="match status" value="1"/>
</dbReference>
<dbReference type="PROSITE" id="PS01137">
    <property type="entry name" value="TATD_1"/>
    <property type="match status" value="1"/>
</dbReference>
<dbReference type="RefSeq" id="WP_316972456.1">
    <property type="nucleotide sequence ID" value="NZ_JAWIIJ010000001.1"/>
</dbReference>
<name>A0ABU3VTD4_9GAMM</name>
<sequence>MQLVDAHCHFDFPRFDNDRDGVLARASAGGVKKLVIPGVRQPDWSRGRELAAQVEGIDYCLGIHPWFIAEHGPEALAELELALRTWSPAPVALGECGLDRLKGELAEQQPWFEQQVDLARKLALPLVVHSVRCHDEVAAVLARKRVDVPVLVHGFAGSYQQASRLVALGCYLGVGGVITYDRARKTRDALARVPVESLVLETDAPDMPPAGVRPGNNSPEQLLSILSALAALRPESEAELAGQIWTNTAKLYGW</sequence>
<gene>
    <name evidence="3" type="ORF">RYS15_02515</name>
</gene>
<dbReference type="InterPro" id="IPR032466">
    <property type="entry name" value="Metal_Hydrolase"/>
</dbReference>
<accession>A0ABU3VTD4</accession>
<dbReference type="PANTHER" id="PTHR46124">
    <property type="entry name" value="D-AMINOACYL-TRNA DEACYLASE"/>
    <property type="match status" value="1"/>
</dbReference>
<dbReference type="InterPro" id="IPR001130">
    <property type="entry name" value="TatD-like"/>
</dbReference>
<keyword evidence="4" id="KW-1185">Reference proteome</keyword>
<dbReference type="PIRSF" id="PIRSF005902">
    <property type="entry name" value="DNase_TatD"/>
    <property type="match status" value="1"/>
</dbReference>
<dbReference type="CDD" id="cd01310">
    <property type="entry name" value="TatD_DNAse"/>
    <property type="match status" value="1"/>
</dbReference>
<protein>
    <submittedName>
        <fullName evidence="3">TatD family hydrolase</fullName>
        <ecNumber evidence="3">3.1.-.-</ecNumber>
    </submittedName>
</protein>
<comment type="caution">
    <text evidence="3">The sequence shown here is derived from an EMBL/GenBank/DDBJ whole genome shotgun (WGS) entry which is preliminary data.</text>
</comment>
<reference evidence="3 4" key="1">
    <citation type="submission" date="2023-10" db="EMBL/GenBank/DDBJ databases">
        <title>Characteristics and mechanism of a salt-tolerant marine origin heterotrophic nitrifying- aerobic denitrifying bacteria Marinobacter xestospongiae HN1.</title>
        <authorList>
            <person name="Qi R."/>
        </authorList>
    </citation>
    <scope>NUCLEOTIDE SEQUENCE [LARGE SCALE GENOMIC DNA]</scope>
    <source>
        <strain evidence="3 4">HN1</strain>
    </source>
</reference>
<dbReference type="Pfam" id="PF01026">
    <property type="entry name" value="TatD_DNase"/>
    <property type="match status" value="1"/>
</dbReference>